<keyword evidence="1" id="KW-0472">Membrane</keyword>
<feature type="transmembrane region" description="Helical" evidence="1">
    <location>
        <begin position="82"/>
        <end position="110"/>
    </location>
</feature>
<feature type="chain" id="PRO_5043706782" evidence="2">
    <location>
        <begin position="34"/>
        <end position="118"/>
    </location>
</feature>
<dbReference type="PANTHER" id="PTHR14550:SF2">
    <property type="entry name" value="TRANSMEMBRANE PROTEIN 109"/>
    <property type="match status" value="1"/>
</dbReference>
<dbReference type="InterPro" id="IPR039492">
    <property type="entry name" value="TMEM109"/>
</dbReference>
<evidence type="ECO:0000256" key="1">
    <source>
        <dbReference type="SAM" id="Phobius"/>
    </source>
</evidence>
<feature type="signal peptide" evidence="2">
    <location>
        <begin position="1"/>
        <end position="33"/>
    </location>
</feature>
<proteinExistence type="predicted"/>
<dbReference type="Pfam" id="PF14965">
    <property type="entry name" value="BRI3BP"/>
    <property type="match status" value="1"/>
</dbReference>
<organism evidence="3 4">
    <name type="scientific">Phodopus roborovskii</name>
    <name type="common">Roborovski's desert hamster</name>
    <name type="synonym">Cricetulus roborovskii</name>
    <dbReference type="NCBI Taxonomy" id="109678"/>
    <lineage>
        <taxon>Eukaryota</taxon>
        <taxon>Metazoa</taxon>
        <taxon>Chordata</taxon>
        <taxon>Craniata</taxon>
        <taxon>Vertebrata</taxon>
        <taxon>Euteleostomi</taxon>
        <taxon>Mammalia</taxon>
        <taxon>Eutheria</taxon>
        <taxon>Euarchontoglires</taxon>
        <taxon>Glires</taxon>
        <taxon>Rodentia</taxon>
        <taxon>Myomorpha</taxon>
        <taxon>Muroidea</taxon>
        <taxon>Cricetidae</taxon>
        <taxon>Cricetinae</taxon>
        <taxon>Phodopus</taxon>
    </lineage>
</organism>
<comment type="caution">
    <text evidence="3">The sequence shown here is derived from an EMBL/GenBank/DDBJ whole genome shotgun (WGS) entry which is preliminary data.</text>
</comment>
<dbReference type="Proteomes" id="UP001152836">
    <property type="component" value="Unassembled WGS sequence"/>
</dbReference>
<keyword evidence="2" id="KW-0732">Signal</keyword>
<protein>
    <submittedName>
        <fullName evidence="3">Tmem109 protein</fullName>
    </submittedName>
</protein>
<name>A0AAU9ZLX6_PHORO</name>
<keyword evidence="1" id="KW-1133">Transmembrane helix</keyword>
<evidence type="ECO:0000313" key="3">
    <source>
        <dbReference type="EMBL" id="CAH6793759.1"/>
    </source>
</evidence>
<accession>A0AAU9ZLX6</accession>
<gene>
    <name evidence="3" type="primary">Tmem109</name>
    <name evidence="3" type="ORF">PHOROB_LOCUS10462</name>
</gene>
<dbReference type="EMBL" id="CALSGD010001464">
    <property type="protein sequence ID" value="CAH6793759.1"/>
    <property type="molecule type" value="Genomic_DNA"/>
</dbReference>
<evidence type="ECO:0000256" key="2">
    <source>
        <dbReference type="SAM" id="SignalP"/>
    </source>
</evidence>
<evidence type="ECO:0000313" key="4">
    <source>
        <dbReference type="Proteomes" id="UP001152836"/>
    </source>
</evidence>
<dbReference type="AlphaFoldDB" id="A0AAU9ZLX6"/>
<dbReference type="GO" id="GO:0042771">
    <property type="term" value="P:intrinsic apoptotic signaling pathway in response to DNA damage by p53 class mediator"/>
    <property type="evidence" value="ECO:0007669"/>
    <property type="project" value="TreeGrafter"/>
</dbReference>
<keyword evidence="4" id="KW-1185">Reference proteome</keyword>
<keyword evidence="1" id="KW-0812">Transmembrane</keyword>
<dbReference type="PANTHER" id="PTHR14550">
    <property type="entry name" value="TRANSMEMBRANE PROTEIN 109"/>
    <property type="match status" value="1"/>
</dbReference>
<sequence length="118" mass="12831">MAGSHGSPSWSRHLFKAVLVVVLVLPLFHSSSSQSYRDLPGQQKKEASADLLTQIGRSLKETLDTWLGPETMHVISETLLQVMWAISSAISVACFALSGIAAQLLSALGLDGEWQRIR</sequence>
<dbReference type="GO" id="GO:0071480">
    <property type="term" value="P:cellular response to gamma radiation"/>
    <property type="evidence" value="ECO:0007669"/>
    <property type="project" value="InterPro"/>
</dbReference>
<reference evidence="3" key="1">
    <citation type="submission" date="2022-06" db="EMBL/GenBank/DDBJ databases">
        <authorList>
            <person name="Andreotti S."/>
            <person name="Wyler E."/>
        </authorList>
    </citation>
    <scope>NUCLEOTIDE SEQUENCE</scope>
</reference>